<evidence type="ECO:0000256" key="2">
    <source>
        <dbReference type="ARBA" id="ARBA00007599"/>
    </source>
</evidence>
<proteinExistence type="inferred from homology"/>
<dbReference type="InterPro" id="IPR011009">
    <property type="entry name" value="Kinase-like_dom_sf"/>
</dbReference>
<dbReference type="PANTHER" id="PTHR33540">
    <property type="entry name" value="TRNA THREONYLCARBAMOYLADENOSINE BIOSYNTHESIS PROTEIN TSAE"/>
    <property type="match status" value="1"/>
</dbReference>
<dbReference type="PANTHER" id="PTHR33540:SF2">
    <property type="entry name" value="TRNA THREONYLCARBAMOYLADENOSINE BIOSYNTHESIS PROTEIN TSAE"/>
    <property type="match status" value="1"/>
</dbReference>
<evidence type="ECO:0000313" key="13">
    <source>
        <dbReference type="Proteomes" id="UP001597327"/>
    </source>
</evidence>
<dbReference type="SUPFAM" id="SSF56112">
    <property type="entry name" value="Protein kinase-like (PK-like)"/>
    <property type="match status" value="1"/>
</dbReference>
<keyword evidence="8" id="KW-0067">ATP-binding</keyword>
<dbReference type="Proteomes" id="UP001597327">
    <property type="component" value="Unassembled WGS sequence"/>
</dbReference>
<dbReference type="PIRSF" id="PIRSF036599">
    <property type="entry name" value="AtpPhos"/>
    <property type="match status" value="1"/>
</dbReference>
<evidence type="ECO:0000256" key="6">
    <source>
        <dbReference type="ARBA" id="ARBA00022723"/>
    </source>
</evidence>
<evidence type="ECO:0000256" key="4">
    <source>
        <dbReference type="ARBA" id="ARBA00022490"/>
    </source>
</evidence>
<dbReference type="InterPro" id="IPR002575">
    <property type="entry name" value="Aminoglycoside_PTrfase"/>
</dbReference>
<dbReference type="Gene3D" id="3.40.50.300">
    <property type="entry name" value="P-loop containing nucleotide triphosphate hydrolases"/>
    <property type="match status" value="1"/>
</dbReference>
<keyword evidence="5" id="KW-0819">tRNA processing</keyword>
<gene>
    <name evidence="12" type="primary">tsaE</name>
    <name evidence="12" type="ORF">ACFSC7_17030</name>
</gene>
<keyword evidence="7" id="KW-0547">Nucleotide-binding</keyword>
<dbReference type="Pfam" id="PF02367">
    <property type="entry name" value="TsaE"/>
    <property type="match status" value="1"/>
</dbReference>
<feature type="domain" description="Aminoglycoside phosphotransferase" evidence="11">
    <location>
        <begin position="181"/>
        <end position="433"/>
    </location>
</feature>
<accession>A0ABW4JYH4</accession>
<name>A0ABW4JYH4_9HYPH</name>
<comment type="caution">
    <text evidence="12">The sequence shown here is derived from an EMBL/GenBank/DDBJ whole genome shotgun (WGS) entry which is preliminary data.</text>
</comment>
<evidence type="ECO:0000256" key="1">
    <source>
        <dbReference type="ARBA" id="ARBA00004496"/>
    </source>
</evidence>
<evidence type="ECO:0000256" key="9">
    <source>
        <dbReference type="ARBA" id="ARBA00022842"/>
    </source>
</evidence>
<dbReference type="InterPro" id="IPR027417">
    <property type="entry name" value="P-loop_NTPase"/>
</dbReference>
<dbReference type="Gene3D" id="3.30.200.20">
    <property type="entry name" value="Phosphorylase Kinase, domain 1"/>
    <property type="match status" value="1"/>
</dbReference>
<dbReference type="NCBIfam" id="TIGR00150">
    <property type="entry name" value="T6A_YjeE"/>
    <property type="match status" value="1"/>
</dbReference>
<dbReference type="SUPFAM" id="SSF52540">
    <property type="entry name" value="P-loop containing nucleoside triphosphate hydrolases"/>
    <property type="match status" value="1"/>
</dbReference>
<reference evidence="13" key="1">
    <citation type="journal article" date="2019" name="Int. J. Syst. Evol. Microbiol.">
        <title>The Global Catalogue of Microorganisms (GCM) 10K type strain sequencing project: providing services to taxonomists for standard genome sequencing and annotation.</title>
        <authorList>
            <consortium name="The Broad Institute Genomics Platform"/>
            <consortium name="The Broad Institute Genome Sequencing Center for Infectious Disease"/>
            <person name="Wu L."/>
            <person name="Ma J."/>
        </authorList>
    </citation>
    <scope>NUCLEOTIDE SEQUENCE [LARGE SCALE GENOMIC DNA]</scope>
    <source>
        <strain evidence="13">JCM 3369</strain>
    </source>
</reference>
<dbReference type="EMBL" id="JBHUFA010000015">
    <property type="protein sequence ID" value="MFD1697224.1"/>
    <property type="molecule type" value="Genomic_DNA"/>
</dbReference>
<dbReference type="RefSeq" id="WP_149893481.1">
    <property type="nucleotide sequence ID" value="NZ_JBHUFA010000015.1"/>
</dbReference>
<organism evidence="12 13">
    <name type="scientific">Roseibium aestuarii</name>
    <dbReference type="NCBI Taxonomy" id="2600299"/>
    <lineage>
        <taxon>Bacteria</taxon>
        <taxon>Pseudomonadati</taxon>
        <taxon>Pseudomonadota</taxon>
        <taxon>Alphaproteobacteria</taxon>
        <taxon>Hyphomicrobiales</taxon>
        <taxon>Stappiaceae</taxon>
        <taxon>Roseibium</taxon>
    </lineage>
</organism>
<dbReference type="Gene3D" id="3.90.1200.10">
    <property type="match status" value="1"/>
</dbReference>
<evidence type="ECO:0000259" key="11">
    <source>
        <dbReference type="Pfam" id="PF01636"/>
    </source>
</evidence>
<evidence type="ECO:0000256" key="10">
    <source>
        <dbReference type="ARBA" id="ARBA00032441"/>
    </source>
</evidence>
<keyword evidence="13" id="KW-1185">Reference proteome</keyword>
<evidence type="ECO:0000256" key="3">
    <source>
        <dbReference type="ARBA" id="ARBA00019010"/>
    </source>
</evidence>
<evidence type="ECO:0000313" key="12">
    <source>
        <dbReference type="EMBL" id="MFD1697224.1"/>
    </source>
</evidence>
<keyword evidence="6" id="KW-0479">Metal-binding</keyword>
<evidence type="ECO:0000256" key="5">
    <source>
        <dbReference type="ARBA" id="ARBA00022694"/>
    </source>
</evidence>
<protein>
    <recommendedName>
        <fullName evidence="3">tRNA threonylcarbamoyladenosine biosynthesis protein TsaE</fullName>
    </recommendedName>
    <alternativeName>
        <fullName evidence="10">t(6)A37 threonylcarbamoyladenosine biosynthesis protein TsaE</fullName>
    </alternativeName>
</protein>
<comment type="similarity">
    <text evidence="2">Belongs to the TsaE family.</text>
</comment>
<dbReference type="InterPro" id="IPR003442">
    <property type="entry name" value="T6A_TsaE"/>
</dbReference>
<dbReference type="Pfam" id="PF01636">
    <property type="entry name" value="APH"/>
    <property type="match status" value="1"/>
</dbReference>
<dbReference type="InterPro" id="IPR012180">
    <property type="entry name" value="Bifunc_ATPase/PTrfase"/>
</dbReference>
<sequence length="514" mass="56583">MSQTPAAAVDDPDFCISLPDESATIALAEDLAACLAPGDLVCLSGDLGAGKSTLARALLRAVADDADLEVPSPTFTLVQTYELPRLTVSHFDLYRVEVPEELQELGLDEMLETGVALVEWPEMGEGELPACRLWISLTGAEDDAREARIKGQGGFDLSGLSRSLEIRAFLRANGFGQASRRFLKGDASARAYERIDLDGESQVLMNSPALYVVGEQADENSYAQIVHLARDVRPFVAVGEELRRQGFCAPQIRAMDLERGLLLLEHLGTDGVLDADGKVLPERYRAATELLAHLHGRSFPDTVTLPDGSAYRLPVFSRRALLAEVCLFLDWYVPFVSGAEASEDLRAEFVGLWGDVLDRVSGAETGWTLRDYHSPNLLWRGNRSGDDRLGLIDYQDAVIGATAYDLGSLLFDARVEVPADLERELLDTYLVIRAEQAADFDAQAFRSAYAVYAAQRITKILGIFVRLARRDGKPVYLNHLPRMNAYLDRALADPVLSELKRWFEIHRPATGADV</sequence>
<keyword evidence="9" id="KW-0460">Magnesium</keyword>
<keyword evidence="4" id="KW-0963">Cytoplasm</keyword>
<evidence type="ECO:0000256" key="8">
    <source>
        <dbReference type="ARBA" id="ARBA00022840"/>
    </source>
</evidence>
<evidence type="ECO:0000256" key="7">
    <source>
        <dbReference type="ARBA" id="ARBA00022741"/>
    </source>
</evidence>
<comment type="subcellular location">
    <subcellularLocation>
        <location evidence="1">Cytoplasm</location>
    </subcellularLocation>
</comment>